<evidence type="ECO:0000256" key="3">
    <source>
        <dbReference type="ARBA" id="ARBA00022448"/>
    </source>
</evidence>
<dbReference type="EMBL" id="QLNI01000027">
    <property type="protein sequence ID" value="RAM01400.1"/>
    <property type="molecule type" value="Genomic_DNA"/>
</dbReference>
<dbReference type="InterPro" id="IPR043429">
    <property type="entry name" value="ArtM/GltK/GlnP/TcyL/YhdX-like"/>
</dbReference>
<dbReference type="Gene3D" id="1.10.3720.10">
    <property type="entry name" value="MetI-like"/>
    <property type="match status" value="1"/>
</dbReference>
<dbReference type="Proteomes" id="UP000248798">
    <property type="component" value="Unassembled WGS sequence"/>
</dbReference>
<evidence type="ECO:0000259" key="10">
    <source>
        <dbReference type="PROSITE" id="PS50928"/>
    </source>
</evidence>
<dbReference type="Proteomes" id="UP000293902">
    <property type="component" value="Chromosome"/>
</dbReference>
<keyword evidence="5 9" id="KW-0812">Transmembrane</keyword>
<dbReference type="PANTHER" id="PTHR30614:SF0">
    <property type="entry name" value="L-CYSTINE TRANSPORT SYSTEM PERMEASE PROTEIN TCYL"/>
    <property type="match status" value="1"/>
</dbReference>
<evidence type="ECO:0000256" key="9">
    <source>
        <dbReference type="RuleBase" id="RU363032"/>
    </source>
</evidence>
<keyword evidence="8 9" id="KW-0472">Membrane</keyword>
<dbReference type="CDD" id="cd06261">
    <property type="entry name" value="TM_PBP2"/>
    <property type="match status" value="1"/>
</dbReference>
<reference evidence="11 14" key="2">
    <citation type="submission" date="2019-02" db="EMBL/GenBank/DDBJ databases">
        <title>Complete genome sequence of Desulfobacter hydrogenophilus AcRS1.</title>
        <authorList>
            <person name="Marietou A."/>
            <person name="Lund M.B."/>
            <person name="Marshall I.P.G."/>
            <person name="Schreiber L."/>
            <person name="Jorgensen B."/>
        </authorList>
    </citation>
    <scope>NUCLEOTIDE SEQUENCE [LARGE SCALE GENOMIC DNA]</scope>
    <source>
        <strain evidence="11 14">AcRS1</strain>
    </source>
</reference>
<sequence>MNDFFPFIIHQVIPSLNTGLFVSIKLIVPSALLGLLIGVVTGTLGVYGPGPVKKLCDFYVALFRGTPLVVQLYFWYFALPYTNFWGIRIVMSAVTCAIVGFSLCSGAYHAEYIRGGLLSIKTGQLKAAQALGMTPFTSVKSIVLPQAFRHSFTGCCNEIIYLIKYSSLASIITINEMTGIGRGIAKATFRNVETFLVVGIYYLILVSLAGILLNYVERRMEIPGFERQAR</sequence>
<feature type="transmembrane region" description="Helical" evidence="9">
    <location>
        <begin position="195"/>
        <end position="216"/>
    </location>
</feature>
<evidence type="ECO:0000313" key="14">
    <source>
        <dbReference type="Proteomes" id="UP000293902"/>
    </source>
</evidence>
<keyword evidence="7 9" id="KW-1133">Transmembrane helix</keyword>
<protein>
    <submittedName>
        <fullName evidence="12">Amino acid ABC transporter permease</fullName>
    </submittedName>
</protein>
<feature type="transmembrane region" description="Helical" evidence="9">
    <location>
        <begin position="84"/>
        <end position="104"/>
    </location>
</feature>
<dbReference type="GO" id="GO:0043190">
    <property type="term" value="C:ATP-binding cassette (ABC) transporter complex"/>
    <property type="evidence" value="ECO:0007669"/>
    <property type="project" value="InterPro"/>
</dbReference>
<evidence type="ECO:0000256" key="2">
    <source>
        <dbReference type="ARBA" id="ARBA00010072"/>
    </source>
</evidence>
<feature type="transmembrane region" description="Helical" evidence="9">
    <location>
        <begin position="20"/>
        <end position="46"/>
    </location>
</feature>
<dbReference type="InterPro" id="IPR035906">
    <property type="entry name" value="MetI-like_sf"/>
</dbReference>
<evidence type="ECO:0000313" key="11">
    <source>
        <dbReference type="EMBL" id="QBH14543.1"/>
    </source>
</evidence>
<dbReference type="EMBL" id="CP036313">
    <property type="protein sequence ID" value="QBH14543.1"/>
    <property type="molecule type" value="Genomic_DNA"/>
</dbReference>
<dbReference type="AlphaFoldDB" id="A0A328FCF7"/>
<keyword evidence="6" id="KW-0029">Amino-acid transport</keyword>
<gene>
    <name evidence="12" type="ORF">DO021_13645</name>
    <name evidence="11" type="ORF">EYB58_17385</name>
</gene>
<dbReference type="OrthoDB" id="5365894at2"/>
<evidence type="ECO:0000313" key="13">
    <source>
        <dbReference type="Proteomes" id="UP000248798"/>
    </source>
</evidence>
<dbReference type="Pfam" id="PF00528">
    <property type="entry name" value="BPD_transp_1"/>
    <property type="match status" value="1"/>
</dbReference>
<dbReference type="NCBIfam" id="TIGR01726">
    <property type="entry name" value="HEQRo_perm_3TM"/>
    <property type="match status" value="1"/>
</dbReference>
<evidence type="ECO:0000256" key="6">
    <source>
        <dbReference type="ARBA" id="ARBA00022970"/>
    </source>
</evidence>
<evidence type="ECO:0000256" key="7">
    <source>
        <dbReference type="ARBA" id="ARBA00022989"/>
    </source>
</evidence>
<keyword evidence="4" id="KW-1003">Cell membrane</keyword>
<comment type="similarity">
    <text evidence="2">Belongs to the binding-protein-dependent transport system permease family. HisMQ subfamily.</text>
</comment>
<evidence type="ECO:0000313" key="12">
    <source>
        <dbReference type="EMBL" id="RAM01400.1"/>
    </source>
</evidence>
<dbReference type="GO" id="GO:0022857">
    <property type="term" value="F:transmembrane transporter activity"/>
    <property type="evidence" value="ECO:0007669"/>
    <property type="project" value="InterPro"/>
</dbReference>
<dbReference type="GO" id="GO:0006865">
    <property type="term" value="P:amino acid transport"/>
    <property type="evidence" value="ECO:0007669"/>
    <property type="project" value="UniProtKB-KW"/>
</dbReference>
<dbReference type="PANTHER" id="PTHR30614">
    <property type="entry name" value="MEMBRANE COMPONENT OF AMINO ACID ABC TRANSPORTER"/>
    <property type="match status" value="1"/>
</dbReference>
<dbReference type="InterPro" id="IPR010065">
    <property type="entry name" value="AA_ABC_transptr_permease_3TM"/>
</dbReference>
<dbReference type="RefSeq" id="WP_111957589.1">
    <property type="nucleotide sequence ID" value="NZ_CP036313.1"/>
</dbReference>
<dbReference type="SUPFAM" id="SSF161098">
    <property type="entry name" value="MetI-like"/>
    <property type="match status" value="1"/>
</dbReference>
<proteinExistence type="inferred from homology"/>
<comment type="subcellular location">
    <subcellularLocation>
        <location evidence="1">Cell inner membrane</location>
        <topology evidence="1">Multi-pass membrane protein</topology>
    </subcellularLocation>
    <subcellularLocation>
        <location evidence="9">Cell membrane</location>
        <topology evidence="9">Multi-pass membrane protein</topology>
    </subcellularLocation>
</comment>
<evidence type="ECO:0000256" key="4">
    <source>
        <dbReference type="ARBA" id="ARBA00022475"/>
    </source>
</evidence>
<evidence type="ECO:0000256" key="5">
    <source>
        <dbReference type="ARBA" id="ARBA00022692"/>
    </source>
</evidence>
<evidence type="ECO:0000256" key="8">
    <source>
        <dbReference type="ARBA" id="ARBA00023136"/>
    </source>
</evidence>
<organism evidence="12 13">
    <name type="scientific">Desulfobacter hydrogenophilus</name>
    <dbReference type="NCBI Taxonomy" id="2291"/>
    <lineage>
        <taxon>Bacteria</taxon>
        <taxon>Pseudomonadati</taxon>
        <taxon>Thermodesulfobacteriota</taxon>
        <taxon>Desulfobacteria</taxon>
        <taxon>Desulfobacterales</taxon>
        <taxon>Desulfobacteraceae</taxon>
        <taxon>Desulfobacter</taxon>
    </lineage>
</organism>
<dbReference type="InterPro" id="IPR000515">
    <property type="entry name" value="MetI-like"/>
</dbReference>
<feature type="domain" description="ABC transmembrane type-1" evidence="10">
    <location>
        <begin position="20"/>
        <end position="213"/>
    </location>
</feature>
<name>A0A328FCF7_9BACT</name>
<reference evidence="12 13" key="1">
    <citation type="submission" date="2018-06" db="EMBL/GenBank/DDBJ databases">
        <title>Complete Genome Sequence of Desulfobacter hydrogenophilus (DSM3380).</title>
        <authorList>
            <person name="Marietou A."/>
            <person name="Schreiber L."/>
            <person name="Marshall I."/>
            <person name="Jorgensen B."/>
        </authorList>
    </citation>
    <scope>NUCLEOTIDE SEQUENCE [LARGE SCALE GENOMIC DNA]</scope>
    <source>
        <strain evidence="12 13">DSM 3380</strain>
    </source>
</reference>
<feature type="transmembrane region" description="Helical" evidence="9">
    <location>
        <begin position="58"/>
        <end position="78"/>
    </location>
</feature>
<dbReference type="PROSITE" id="PS50928">
    <property type="entry name" value="ABC_TM1"/>
    <property type="match status" value="1"/>
</dbReference>
<accession>A0A328FCF7</accession>
<keyword evidence="14" id="KW-1185">Reference proteome</keyword>
<evidence type="ECO:0000256" key="1">
    <source>
        <dbReference type="ARBA" id="ARBA00004429"/>
    </source>
</evidence>
<keyword evidence="3 9" id="KW-0813">Transport</keyword>